<dbReference type="AlphaFoldDB" id="A0AAV6UAS7"/>
<dbReference type="InterPro" id="IPR012337">
    <property type="entry name" value="RNaseH-like_sf"/>
</dbReference>
<evidence type="ECO:0000313" key="3">
    <source>
        <dbReference type="Proteomes" id="UP000827092"/>
    </source>
</evidence>
<sequence>MSVDLKNFLNSQGIASTRSTAYNPQGNGQVEPYSGIMWKTIQLALKTKQIQIGRGVEILSTTLHSIRSLLCTATNVTPHERLFTYSRRSNDGRSLPDWLIKPGPVLMRNHVRENKYQSLVKEVHLLEANPDYVFVKLPDRRETTVSVRHLASTGET</sequence>
<protein>
    <recommendedName>
        <fullName evidence="1">Integrase catalytic domain-containing protein</fullName>
    </recommendedName>
</protein>
<comment type="caution">
    <text evidence="2">The sequence shown here is derived from an EMBL/GenBank/DDBJ whole genome shotgun (WGS) entry which is preliminary data.</text>
</comment>
<evidence type="ECO:0000259" key="1">
    <source>
        <dbReference type="PROSITE" id="PS50994"/>
    </source>
</evidence>
<proteinExistence type="predicted"/>
<name>A0AAV6UAS7_9ARAC</name>
<dbReference type="EMBL" id="JAFNEN010000539">
    <property type="protein sequence ID" value="KAG8180968.1"/>
    <property type="molecule type" value="Genomic_DNA"/>
</dbReference>
<accession>A0AAV6UAS7</accession>
<gene>
    <name evidence="2" type="ORF">JTE90_024717</name>
</gene>
<dbReference type="SUPFAM" id="SSF53098">
    <property type="entry name" value="Ribonuclease H-like"/>
    <property type="match status" value="1"/>
</dbReference>
<dbReference type="InterPro" id="IPR001584">
    <property type="entry name" value="Integrase_cat-core"/>
</dbReference>
<feature type="domain" description="Integrase catalytic" evidence="1">
    <location>
        <begin position="1"/>
        <end position="86"/>
    </location>
</feature>
<dbReference type="Gene3D" id="3.30.420.10">
    <property type="entry name" value="Ribonuclease H-like superfamily/Ribonuclease H"/>
    <property type="match status" value="1"/>
</dbReference>
<dbReference type="InterPro" id="IPR036397">
    <property type="entry name" value="RNaseH_sf"/>
</dbReference>
<evidence type="ECO:0000313" key="2">
    <source>
        <dbReference type="EMBL" id="KAG8180968.1"/>
    </source>
</evidence>
<dbReference type="PROSITE" id="PS50994">
    <property type="entry name" value="INTEGRASE"/>
    <property type="match status" value="1"/>
</dbReference>
<organism evidence="2 3">
    <name type="scientific">Oedothorax gibbosus</name>
    <dbReference type="NCBI Taxonomy" id="931172"/>
    <lineage>
        <taxon>Eukaryota</taxon>
        <taxon>Metazoa</taxon>
        <taxon>Ecdysozoa</taxon>
        <taxon>Arthropoda</taxon>
        <taxon>Chelicerata</taxon>
        <taxon>Arachnida</taxon>
        <taxon>Araneae</taxon>
        <taxon>Araneomorphae</taxon>
        <taxon>Entelegynae</taxon>
        <taxon>Araneoidea</taxon>
        <taxon>Linyphiidae</taxon>
        <taxon>Erigoninae</taxon>
        <taxon>Oedothorax</taxon>
    </lineage>
</organism>
<dbReference type="GO" id="GO:0003676">
    <property type="term" value="F:nucleic acid binding"/>
    <property type="evidence" value="ECO:0007669"/>
    <property type="project" value="InterPro"/>
</dbReference>
<reference evidence="2 3" key="1">
    <citation type="journal article" date="2022" name="Nat. Ecol. Evol.">
        <title>A masculinizing supergene underlies an exaggerated male reproductive morph in a spider.</title>
        <authorList>
            <person name="Hendrickx F."/>
            <person name="De Corte Z."/>
            <person name="Sonet G."/>
            <person name="Van Belleghem S.M."/>
            <person name="Kostlbacher S."/>
            <person name="Vangestel C."/>
        </authorList>
    </citation>
    <scope>NUCLEOTIDE SEQUENCE [LARGE SCALE GENOMIC DNA]</scope>
    <source>
        <strain evidence="2">W744_W776</strain>
    </source>
</reference>
<dbReference type="Proteomes" id="UP000827092">
    <property type="component" value="Unassembled WGS sequence"/>
</dbReference>
<keyword evidence="3" id="KW-1185">Reference proteome</keyword>
<dbReference type="GO" id="GO:0015074">
    <property type="term" value="P:DNA integration"/>
    <property type="evidence" value="ECO:0007669"/>
    <property type="project" value="InterPro"/>
</dbReference>